<evidence type="ECO:0000256" key="7">
    <source>
        <dbReference type="ARBA" id="ARBA00023242"/>
    </source>
</evidence>
<dbReference type="GO" id="GO:0005674">
    <property type="term" value="C:transcription factor TFIIF complex"/>
    <property type="evidence" value="ECO:0007669"/>
    <property type="project" value="InterPro"/>
</dbReference>
<dbReference type="OrthoDB" id="449280at2759"/>
<evidence type="ECO:0000259" key="12">
    <source>
        <dbReference type="Pfam" id="PF17683"/>
    </source>
</evidence>
<dbReference type="InParanoid" id="A0A165CD73"/>
<evidence type="ECO:0000313" key="14">
    <source>
        <dbReference type="Proteomes" id="UP000076842"/>
    </source>
</evidence>
<evidence type="ECO:0000256" key="4">
    <source>
        <dbReference type="ARBA" id="ARBA00023015"/>
    </source>
</evidence>
<protein>
    <recommendedName>
        <fullName evidence="3">Transcription initiation factor IIF subunit beta</fullName>
    </recommendedName>
    <alternativeName>
        <fullName evidence="9">TFIIF medium subunit</fullName>
    </alternativeName>
    <alternativeName>
        <fullName evidence="8">TFIIF-beta</fullName>
    </alternativeName>
</protein>
<feature type="domain" description="TFIIF beta subunit N-terminal" evidence="12">
    <location>
        <begin position="53"/>
        <end position="141"/>
    </location>
</feature>
<dbReference type="SUPFAM" id="SSF50916">
    <property type="entry name" value="Rap30/74 interaction domains"/>
    <property type="match status" value="1"/>
</dbReference>
<dbReference type="PANTHER" id="PTHR10445">
    <property type="entry name" value="GENERAL TRANSCRIPTION FACTOR IIF SUBUNIT 2"/>
    <property type="match status" value="1"/>
</dbReference>
<evidence type="ECO:0000256" key="6">
    <source>
        <dbReference type="ARBA" id="ARBA00023163"/>
    </source>
</evidence>
<dbReference type="FunFam" id="1.10.10.10:FF:000035">
    <property type="entry name" value="General transcription factor IIF subunit 2"/>
    <property type="match status" value="1"/>
</dbReference>
<keyword evidence="4" id="KW-0805">Transcription regulation</keyword>
<dbReference type="InterPro" id="IPR036388">
    <property type="entry name" value="WH-like_DNA-bd_sf"/>
</dbReference>
<evidence type="ECO:0000256" key="1">
    <source>
        <dbReference type="ARBA" id="ARBA00004123"/>
    </source>
</evidence>
<evidence type="ECO:0000256" key="3">
    <source>
        <dbReference type="ARBA" id="ARBA00021453"/>
    </source>
</evidence>
<dbReference type="InterPro" id="IPR003196">
    <property type="entry name" value="TFIIF_beta"/>
</dbReference>
<accession>A0A165CD73</accession>
<evidence type="ECO:0000256" key="9">
    <source>
        <dbReference type="ARBA" id="ARBA00081863"/>
    </source>
</evidence>
<evidence type="ECO:0000256" key="2">
    <source>
        <dbReference type="ARBA" id="ARBA00009543"/>
    </source>
</evidence>
<dbReference type="Gene3D" id="1.10.10.10">
    <property type="entry name" value="Winged helix-like DNA-binding domain superfamily/Winged helix DNA-binding domain"/>
    <property type="match status" value="1"/>
</dbReference>
<dbReference type="EMBL" id="KV424157">
    <property type="protein sequence ID" value="KZT50608.1"/>
    <property type="molecule type" value="Genomic_DNA"/>
</dbReference>
<reference evidence="13 14" key="1">
    <citation type="journal article" date="2016" name="Mol. Biol. Evol.">
        <title>Comparative Genomics of Early-Diverging Mushroom-Forming Fungi Provides Insights into the Origins of Lignocellulose Decay Capabilities.</title>
        <authorList>
            <person name="Nagy L.G."/>
            <person name="Riley R."/>
            <person name="Tritt A."/>
            <person name="Adam C."/>
            <person name="Daum C."/>
            <person name="Floudas D."/>
            <person name="Sun H."/>
            <person name="Yadav J.S."/>
            <person name="Pangilinan J."/>
            <person name="Larsson K.H."/>
            <person name="Matsuura K."/>
            <person name="Barry K."/>
            <person name="Labutti K."/>
            <person name="Kuo R."/>
            <person name="Ohm R.A."/>
            <person name="Bhattacharya S.S."/>
            <person name="Shirouzu T."/>
            <person name="Yoshinaga Y."/>
            <person name="Martin F.M."/>
            <person name="Grigoriev I.V."/>
            <person name="Hibbett D.S."/>
        </authorList>
    </citation>
    <scope>NUCLEOTIDE SEQUENCE [LARGE SCALE GENOMIC DNA]</scope>
    <source>
        <strain evidence="13 14">HHB12733</strain>
    </source>
</reference>
<dbReference type="Proteomes" id="UP000076842">
    <property type="component" value="Unassembled WGS sequence"/>
</dbReference>
<feature type="compositionally biased region" description="Acidic residues" evidence="10">
    <location>
        <begin position="317"/>
        <end position="338"/>
    </location>
</feature>
<gene>
    <name evidence="13" type="ORF">CALCODRAFT_504511</name>
</gene>
<proteinExistence type="inferred from homology"/>
<feature type="region of interest" description="Disordered" evidence="10">
    <location>
        <begin position="1"/>
        <end position="48"/>
    </location>
</feature>
<sequence length="338" mass="38209">MDIDNDAGPSSLDMDSMDPKREEDMGLDYEGADSDDEFEPDEEMDADEETVDKNVWLVKLPKFLMEKWAAIEQEDVVLGTLRVYHAPDPAGNQRLVLRLPEMTDPAVYDTSTLPRQYSLKMQSKAVENEFVMASKVKEKERNIISTKLEGKIVHDCHAFPIMDASYTSLVANRHREMNAPKRQTKVLEDEGGALHRINMLASGAGENIGGGFGTFVSTNKKSAAGNSAFERAARMPRNELMDLLFPLFRENENWSIRNLRDRTRQPEAYLREVLQEIGFLHRTGTFANMWSLLPAYKNRAEGLPPPVIKSEVKAEEGGEGEEEDEDDEGDDFDMEEVL</sequence>
<dbReference type="InterPro" id="IPR036390">
    <property type="entry name" value="WH_DNA-bd_sf"/>
</dbReference>
<keyword evidence="5" id="KW-0238">DNA-binding</keyword>
<dbReference type="AlphaFoldDB" id="A0A165CD73"/>
<dbReference type="InterPro" id="IPR040450">
    <property type="entry name" value="TFIIF_beta_HTH"/>
</dbReference>
<feature type="region of interest" description="Disordered" evidence="10">
    <location>
        <begin position="301"/>
        <end position="338"/>
    </location>
</feature>
<keyword evidence="6" id="KW-0804">Transcription</keyword>
<dbReference type="Pfam" id="PF02270">
    <property type="entry name" value="TFIIF_beta"/>
    <property type="match status" value="1"/>
</dbReference>
<dbReference type="PANTHER" id="PTHR10445:SF0">
    <property type="entry name" value="GENERAL TRANSCRIPTION FACTOR IIF SUBUNIT 2"/>
    <property type="match status" value="1"/>
</dbReference>
<evidence type="ECO:0000313" key="13">
    <source>
        <dbReference type="EMBL" id="KZT50608.1"/>
    </source>
</evidence>
<dbReference type="GO" id="GO:0003677">
    <property type="term" value="F:DNA binding"/>
    <property type="evidence" value="ECO:0007669"/>
    <property type="project" value="UniProtKB-KW"/>
</dbReference>
<feature type="domain" description="TFIIF beta subunit HTH" evidence="11">
    <location>
        <begin position="233"/>
        <end position="297"/>
    </location>
</feature>
<organism evidence="13 14">
    <name type="scientific">Calocera cornea HHB12733</name>
    <dbReference type="NCBI Taxonomy" id="1353952"/>
    <lineage>
        <taxon>Eukaryota</taxon>
        <taxon>Fungi</taxon>
        <taxon>Dikarya</taxon>
        <taxon>Basidiomycota</taxon>
        <taxon>Agaricomycotina</taxon>
        <taxon>Dacrymycetes</taxon>
        <taxon>Dacrymycetales</taxon>
        <taxon>Dacrymycetaceae</taxon>
        <taxon>Calocera</taxon>
    </lineage>
</organism>
<dbReference type="InterPro" id="IPR011039">
    <property type="entry name" value="TFIIF_interaction"/>
</dbReference>
<evidence type="ECO:0000259" key="11">
    <source>
        <dbReference type="Pfam" id="PF02270"/>
    </source>
</evidence>
<name>A0A165CD73_9BASI</name>
<comment type="subcellular location">
    <subcellularLocation>
        <location evidence="1">Nucleus</location>
    </subcellularLocation>
</comment>
<dbReference type="CDD" id="cd07980">
    <property type="entry name" value="TFIIF_beta"/>
    <property type="match status" value="1"/>
</dbReference>
<dbReference type="Pfam" id="PF17683">
    <property type="entry name" value="TFIIF_beta_N"/>
    <property type="match status" value="1"/>
</dbReference>
<comment type="similarity">
    <text evidence="2">Belongs to the TFIIF beta subunit family.</text>
</comment>
<dbReference type="STRING" id="1353952.A0A165CD73"/>
<feature type="compositionally biased region" description="Acidic residues" evidence="10">
    <location>
        <begin position="25"/>
        <end position="48"/>
    </location>
</feature>
<keyword evidence="7" id="KW-0539">Nucleus</keyword>
<dbReference type="SUPFAM" id="SSF46785">
    <property type="entry name" value="Winged helix' DNA-binding domain"/>
    <property type="match status" value="1"/>
</dbReference>
<evidence type="ECO:0000256" key="8">
    <source>
        <dbReference type="ARBA" id="ARBA00081473"/>
    </source>
</evidence>
<keyword evidence="14" id="KW-1185">Reference proteome</keyword>
<dbReference type="GO" id="GO:0006367">
    <property type="term" value="P:transcription initiation at RNA polymerase II promoter"/>
    <property type="evidence" value="ECO:0007669"/>
    <property type="project" value="InterPro"/>
</dbReference>
<dbReference type="InterPro" id="IPR040504">
    <property type="entry name" value="TFIIF_beta_N"/>
</dbReference>
<evidence type="ECO:0000256" key="5">
    <source>
        <dbReference type="ARBA" id="ARBA00023125"/>
    </source>
</evidence>
<evidence type="ECO:0000256" key="10">
    <source>
        <dbReference type="SAM" id="MobiDB-lite"/>
    </source>
</evidence>
<dbReference type="FunCoup" id="A0A165CD73">
    <property type="interactions" value="457"/>
</dbReference>